<keyword evidence="2" id="KW-1185">Reference proteome</keyword>
<evidence type="ECO:0000313" key="2">
    <source>
        <dbReference type="Proteomes" id="UP000184529"/>
    </source>
</evidence>
<organism evidence="1 2">
    <name type="scientific">Desulfofundulus thermosubterraneus DSM 16057</name>
    <dbReference type="NCBI Taxonomy" id="1121432"/>
    <lineage>
        <taxon>Bacteria</taxon>
        <taxon>Bacillati</taxon>
        <taxon>Bacillota</taxon>
        <taxon>Clostridia</taxon>
        <taxon>Eubacteriales</taxon>
        <taxon>Peptococcaceae</taxon>
        <taxon>Desulfofundulus</taxon>
    </lineage>
</organism>
<dbReference type="AlphaFoldDB" id="A0A1M6MSU7"/>
<evidence type="ECO:0000313" key="1">
    <source>
        <dbReference type="EMBL" id="SHJ86470.1"/>
    </source>
</evidence>
<sequence length="146" mass="17075">MPRRLLEYTAMQHREFKKPVYPVVLNLTGRLQEERYSFDCLDLTVVTFNFRTINLADLPGEHLLHHAPVEIIPLVPLMRHEYPAEEILARCVERIAEAPVEWQADLYLGLAVFSSLRFTREVILKMKAKIIDEFMKALNEAVRKNN</sequence>
<protein>
    <submittedName>
        <fullName evidence="1">Uncharacterized protein</fullName>
    </submittedName>
</protein>
<reference evidence="2" key="1">
    <citation type="submission" date="2016-11" db="EMBL/GenBank/DDBJ databases">
        <authorList>
            <person name="Varghese N."/>
            <person name="Submissions S."/>
        </authorList>
    </citation>
    <scope>NUCLEOTIDE SEQUENCE [LARGE SCALE GENOMIC DNA]</scope>
    <source>
        <strain evidence="2">DSM 16057</strain>
    </source>
</reference>
<gene>
    <name evidence="1" type="ORF">SAMN02745219_03520</name>
</gene>
<dbReference type="STRING" id="1121432.SAMN02745219_03520"/>
<proteinExistence type="predicted"/>
<dbReference type="EMBL" id="FQZM01000082">
    <property type="protein sequence ID" value="SHJ86470.1"/>
    <property type="molecule type" value="Genomic_DNA"/>
</dbReference>
<dbReference type="Proteomes" id="UP000184529">
    <property type="component" value="Unassembled WGS sequence"/>
</dbReference>
<accession>A0A1M6MSU7</accession>
<name>A0A1M6MSU7_9FIRM</name>